<proteinExistence type="predicted"/>
<keyword evidence="2" id="KW-1185">Reference proteome</keyword>
<comment type="caution">
    <text evidence="1">The sequence shown here is derived from an EMBL/GenBank/DDBJ whole genome shotgun (WGS) entry which is preliminary data.</text>
</comment>
<protein>
    <submittedName>
        <fullName evidence="1">Uncharacterized protein</fullName>
    </submittedName>
</protein>
<dbReference type="AlphaFoldDB" id="A0A392UH30"/>
<name>A0A392UH30_9FABA</name>
<evidence type="ECO:0000313" key="1">
    <source>
        <dbReference type="EMBL" id="MCI72752.1"/>
    </source>
</evidence>
<organism evidence="1 2">
    <name type="scientific">Trifolium medium</name>
    <dbReference type="NCBI Taxonomy" id="97028"/>
    <lineage>
        <taxon>Eukaryota</taxon>
        <taxon>Viridiplantae</taxon>
        <taxon>Streptophyta</taxon>
        <taxon>Embryophyta</taxon>
        <taxon>Tracheophyta</taxon>
        <taxon>Spermatophyta</taxon>
        <taxon>Magnoliopsida</taxon>
        <taxon>eudicotyledons</taxon>
        <taxon>Gunneridae</taxon>
        <taxon>Pentapetalae</taxon>
        <taxon>rosids</taxon>
        <taxon>fabids</taxon>
        <taxon>Fabales</taxon>
        <taxon>Fabaceae</taxon>
        <taxon>Papilionoideae</taxon>
        <taxon>50 kb inversion clade</taxon>
        <taxon>NPAAA clade</taxon>
        <taxon>Hologalegina</taxon>
        <taxon>IRL clade</taxon>
        <taxon>Trifolieae</taxon>
        <taxon>Trifolium</taxon>
    </lineage>
</organism>
<accession>A0A392UH30</accession>
<dbReference type="EMBL" id="LXQA010824686">
    <property type="protein sequence ID" value="MCI72752.1"/>
    <property type="molecule type" value="Genomic_DNA"/>
</dbReference>
<evidence type="ECO:0000313" key="2">
    <source>
        <dbReference type="Proteomes" id="UP000265520"/>
    </source>
</evidence>
<feature type="non-terminal residue" evidence="1">
    <location>
        <position position="32"/>
    </location>
</feature>
<sequence length="32" mass="3759">MSCLKGATPREWDICYAFHKEQQMNNEKSEAL</sequence>
<reference evidence="1 2" key="1">
    <citation type="journal article" date="2018" name="Front. Plant Sci.">
        <title>Red Clover (Trifolium pratense) and Zigzag Clover (T. medium) - A Picture of Genomic Similarities and Differences.</title>
        <authorList>
            <person name="Dluhosova J."/>
            <person name="Istvanek J."/>
            <person name="Nedelnik J."/>
            <person name="Repkova J."/>
        </authorList>
    </citation>
    <scope>NUCLEOTIDE SEQUENCE [LARGE SCALE GENOMIC DNA]</scope>
    <source>
        <strain evidence="2">cv. 10/8</strain>
        <tissue evidence="1">Leaf</tissue>
    </source>
</reference>
<dbReference type="Proteomes" id="UP000265520">
    <property type="component" value="Unassembled WGS sequence"/>
</dbReference>